<dbReference type="AlphaFoldDB" id="A0A9D4JSM7"/>
<sequence length="244" mass="26649">MEIFMSETENNTSEKVISLSEQRRVCDGEVIDLKGKRRIYIDGPLHRATSDGQMNDVQESVNSTANVVDQDDENTELKYLMTPSLPIESTPVSDTGENRSMLEPIVVSSTATPVVLDVSDTGENRSILEPIVVSSTCTATPVVLDGTEQVPSTDLAIRAVTENRVSDDLVIDAERPDPIVQSLTGATRPSRRGVPPEVNLRSQLNAVDLVDINQVKTRREESEGSDMSDLNVNLNHDATEDDEG</sequence>
<gene>
    <name evidence="2" type="ORF">DPMN_123168</name>
</gene>
<accession>A0A9D4JSM7</accession>
<evidence type="ECO:0000256" key="1">
    <source>
        <dbReference type="SAM" id="MobiDB-lite"/>
    </source>
</evidence>
<keyword evidence="3" id="KW-1185">Reference proteome</keyword>
<dbReference type="EMBL" id="JAIWYP010000005">
    <property type="protein sequence ID" value="KAH3821404.1"/>
    <property type="molecule type" value="Genomic_DNA"/>
</dbReference>
<dbReference type="Proteomes" id="UP000828390">
    <property type="component" value="Unassembled WGS sequence"/>
</dbReference>
<evidence type="ECO:0000313" key="3">
    <source>
        <dbReference type="Proteomes" id="UP000828390"/>
    </source>
</evidence>
<name>A0A9D4JSM7_DREPO</name>
<organism evidence="2 3">
    <name type="scientific">Dreissena polymorpha</name>
    <name type="common">Zebra mussel</name>
    <name type="synonym">Mytilus polymorpha</name>
    <dbReference type="NCBI Taxonomy" id="45954"/>
    <lineage>
        <taxon>Eukaryota</taxon>
        <taxon>Metazoa</taxon>
        <taxon>Spiralia</taxon>
        <taxon>Lophotrochozoa</taxon>
        <taxon>Mollusca</taxon>
        <taxon>Bivalvia</taxon>
        <taxon>Autobranchia</taxon>
        <taxon>Heteroconchia</taxon>
        <taxon>Euheterodonta</taxon>
        <taxon>Imparidentia</taxon>
        <taxon>Neoheterodontei</taxon>
        <taxon>Myida</taxon>
        <taxon>Dreissenoidea</taxon>
        <taxon>Dreissenidae</taxon>
        <taxon>Dreissena</taxon>
    </lineage>
</organism>
<feature type="region of interest" description="Disordered" evidence="1">
    <location>
        <begin position="217"/>
        <end position="244"/>
    </location>
</feature>
<proteinExistence type="predicted"/>
<protein>
    <submittedName>
        <fullName evidence="2">Uncharacterized protein</fullName>
    </submittedName>
</protein>
<reference evidence="2" key="1">
    <citation type="journal article" date="2019" name="bioRxiv">
        <title>The Genome of the Zebra Mussel, Dreissena polymorpha: A Resource for Invasive Species Research.</title>
        <authorList>
            <person name="McCartney M.A."/>
            <person name="Auch B."/>
            <person name="Kono T."/>
            <person name="Mallez S."/>
            <person name="Zhang Y."/>
            <person name="Obille A."/>
            <person name="Becker A."/>
            <person name="Abrahante J.E."/>
            <person name="Garbe J."/>
            <person name="Badalamenti J.P."/>
            <person name="Herman A."/>
            <person name="Mangelson H."/>
            <person name="Liachko I."/>
            <person name="Sullivan S."/>
            <person name="Sone E.D."/>
            <person name="Koren S."/>
            <person name="Silverstein K.A.T."/>
            <person name="Beckman K.B."/>
            <person name="Gohl D.M."/>
        </authorList>
    </citation>
    <scope>NUCLEOTIDE SEQUENCE</scope>
    <source>
        <strain evidence="2">Duluth1</strain>
        <tissue evidence="2">Whole animal</tissue>
    </source>
</reference>
<evidence type="ECO:0000313" key="2">
    <source>
        <dbReference type="EMBL" id="KAH3821404.1"/>
    </source>
</evidence>
<comment type="caution">
    <text evidence="2">The sequence shown here is derived from an EMBL/GenBank/DDBJ whole genome shotgun (WGS) entry which is preliminary data.</text>
</comment>
<reference evidence="2" key="2">
    <citation type="submission" date="2020-11" db="EMBL/GenBank/DDBJ databases">
        <authorList>
            <person name="McCartney M.A."/>
            <person name="Auch B."/>
            <person name="Kono T."/>
            <person name="Mallez S."/>
            <person name="Becker A."/>
            <person name="Gohl D.M."/>
            <person name="Silverstein K.A.T."/>
            <person name="Koren S."/>
            <person name="Bechman K.B."/>
            <person name="Herman A."/>
            <person name="Abrahante J.E."/>
            <person name="Garbe J."/>
        </authorList>
    </citation>
    <scope>NUCLEOTIDE SEQUENCE</scope>
    <source>
        <strain evidence="2">Duluth1</strain>
        <tissue evidence="2">Whole animal</tissue>
    </source>
</reference>